<protein>
    <submittedName>
        <fullName evidence="4">Uncharacterized protein</fullName>
    </submittedName>
</protein>
<dbReference type="RefSeq" id="XP_001433964.1">
    <property type="nucleotide sequence ID" value="XM_001433927.1"/>
</dbReference>
<dbReference type="InterPro" id="IPR011990">
    <property type="entry name" value="TPR-like_helical_dom_sf"/>
</dbReference>
<dbReference type="InterPro" id="IPR051685">
    <property type="entry name" value="Ycf3/AcsC/BcsC/TPR_MFPF"/>
</dbReference>
<dbReference type="Pfam" id="PF00515">
    <property type="entry name" value="TPR_1"/>
    <property type="match status" value="1"/>
</dbReference>
<proteinExistence type="predicted"/>
<feature type="repeat" description="TPR" evidence="3">
    <location>
        <begin position="58"/>
        <end position="91"/>
    </location>
</feature>
<dbReference type="Pfam" id="PF07719">
    <property type="entry name" value="TPR_2"/>
    <property type="match status" value="1"/>
</dbReference>
<evidence type="ECO:0000256" key="3">
    <source>
        <dbReference type="PROSITE-ProRule" id="PRU00339"/>
    </source>
</evidence>
<dbReference type="AlphaFoldDB" id="A0C700"/>
<dbReference type="InterPro" id="IPR013105">
    <property type="entry name" value="TPR_2"/>
</dbReference>
<keyword evidence="5" id="KW-1185">Reference proteome</keyword>
<dbReference type="STRING" id="5888.A0C700"/>
<dbReference type="Gene3D" id="1.25.40.10">
    <property type="entry name" value="Tetratricopeptide repeat domain"/>
    <property type="match status" value="1"/>
</dbReference>
<dbReference type="InParanoid" id="A0C700"/>
<dbReference type="SMART" id="SM00028">
    <property type="entry name" value="TPR"/>
    <property type="match status" value="2"/>
</dbReference>
<dbReference type="EMBL" id="CT868045">
    <property type="protein sequence ID" value="CAK66567.1"/>
    <property type="molecule type" value="Genomic_DNA"/>
</dbReference>
<dbReference type="PANTHER" id="PTHR44943:SF4">
    <property type="entry name" value="TPR REPEAT-CONTAINING PROTEIN MJ0798"/>
    <property type="match status" value="1"/>
</dbReference>
<keyword evidence="2 3" id="KW-0802">TPR repeat</keyword>
<reference evidence="4 5" key="1">
    <citation type="journal article" date="2006" name="Nature">
        <title>Global trends of whole-genome duplications revealed by the ciliate Paramecium tetraurelia.</title>
        <authorList>
            <consortium name="Genoscope"/>
            <person name="Aury J.-M."/>
            <person name="Jaillon O."/>
            <person name="Duret L."/>
            <person name="Noel B."/>
            <person name="Jubin C."/>
            <person name="Porcel B.M."/>
            <person name="Segurens B."/>
            <person name="Daubin V."/>
            <person name="Anthouard V."/>
            <person name="Aiach N."/>
            <person name="Arnaiz O."/>
            <person name="Billaut A."/>
            <person name="Beisson J."/>
            <person name="Blanc I."/>
            <person name="Bouhouche K."/>
            <person name="Camara F."/>
            <person name="Duharcourt S."/>
            <person name="Guigo R."/>
            <person name="Gogendeau D."/>
            <person name="Katinka M."/>
            <person name="Keller A.-M."/>
            <person name="Kissmehl R."/>
            <person name="Klotz C."/>
            <person name="Koll F."/>
            <person name="Le Moue A."/>
            <person name="Lepere C."/>
            <person name="Malinsky S."/>
            <person name="Nowacki M."/>
            <person name="Nowak J.K."/>
            <person name="Plattner H."/>
            <person name="Poulain J."/>
            <person name="Ruiz F."/>
            <person name="Serrano V."/>
            <person name="Zagulski M."/>
            <person name="Dessen P."/>
            <person name="Betermier M."/>
            <person name="Weissenbach J."/>
            <person name="Scarpelli C."/>
            <person name="Schachter V."/>
            <person name="Sperling L."/>
            <person name="Meyer E."/>
            <person name="Cohen J."/>
            <person name="Wincker P."/>
        </authorList>
    </citation>
    <scope>NUCLEOTIDE SEQUENCE [LARGE SCALE GENOMIC DNA]</scope>
    <source>
        <strain evidence="4 5">Stock d4-2</strain>
    </source>
</reference>
<dbReference type="PANTHER" id="PTHR44943">
    <property type="entry name" value="CELLULOSE SYNTHASE OPERON PROTEIN C"/>
    <property type="match status" value="1"/>
</dbReference>
<dbReference type="SUPFAM" id="SSF48452">
    <property type="entry name" value="TPR-like"/>
    <property type="match status" value="1"/>
</dbReference>
<dbReference type="GeneID" id="5019749"/>
<sequence>MIGMCLNLECQEQDCYFDEQQLKDHQKVNQCRDYQYMNNNISRYLIFKDSIQYFKQIKGSFNNKGVALKQLKKYEEAFICFEKAIQSDPNNPFGHYNKGCSLIKTKNYVDAIICLNNALNLNPTWSSPQYEISFIILG</sequence>
<dbReference type="InterPro" id="IPR019734">
    <property type="entry name" value="TPR_rpt"/>
</dbReference>
<gene>
    <name evidence="4" type="ORF">GSPATT00035696001</name>
</gene>
<dbReference type="KEGG" id="ptm:GSPATT00035696001"/>
<name>A0C700_PARTE</name>
<accession>A0C700</accession>
<keyword evidence="1" id="KW-0677">Repeat</keyword>
<dbReference type="PROSITE" id="PS50005">
    <property type="entry name" value="TPR"/>
    <property type="match status" value="1"/>
</dbReference>
<dbReference type="Proteomes" id="UP000000600">
    <property type="component" value="Unassembled WGS sequence"/>
</dbReference>
<evidence type="ECO:0000313" key="4">
    <source>
        <dbReference type="EMBL" id="CAK66567.1"/>
    </source>
</evidence>
<organism evidence="4 5">
    <name type="scientific">Paramecium tetraurelia</name>
    <dbReference type="NCBI Taxonomy" id="5888"/>
    <lineage>
        <taxon>Eukaryota</taxon>
        <taxon>Sar</taxon>
        <taxon>Alveolata</taxon>
        <taxon>Ciliophora</taxon>
        <taxon>Intramacronucleata</taxon>
        <taxon>Oligohymenophorea</taxon>
        <taxon>Peniculida</taxon>
        <taxon>Parameciidae</taxon>
        <taxon>Paramecium</taxon>
    </lineage>
</organism>
<dbReference type="HOGENOM" id="CLU_1859134_0_0_1"/>
<dbReference type="OrthoDB" id="310033at2759"/>
<evidence type="ECO:0000256" key="1">
    <source>
        <dbReference type="ARBA" id="ARBA00022737"/>
    </source>
</evidence>
<evidence type="ECO:0000256" key="2">
    <source>
        <dbReference type="ARBA" id="ARBA00022803"/>
    </source>
</evidence>
<evidence type="ECO:0000313" key="5">
    <source>
        <dbReference type="Proteomes" id="UP000000600"/>
    </source>
</evidence>